<evidence type="ECO:0000313" key="5">
    <source>
        <dbReference type="Proteomes" id="UP000309601"/>
    </source>
</evidence>
<feature type="compositionally biased region" description="Basic and acidic residues" evidence="1">
    <location>
        <begin position="194"/>
        <end position="207"/>
    </location>
</feature>
<evidence type="ECO:0000256" key="1">
    <source>
        <dbReference type="SAM" id="MobiDB-lite"/>
    </source>
</evidence>
<comment type="caution">
    <text evidence="2">The sequence shown here is derived from an EMBL/GenBank/DDBJ whole genome shotgun (WGS) entry which is preliminary data.</text>
</comment>
<accession>A0A4T0TDY0</accession>
<protein>
    <submittedName>
        <fullName evidence="2">Uncharacterized protein</fullName>
    </submittedName>
</protein>
<evidence type="ECO:0000313" key="4">
    <source>
        <dbReference type="Proteomes" id="UP000307169"/>
    </source>
</evidence>
<name>A0A4T0TDY0_9BASI</name>
<feature type="compositionally biased region" description="Basic and acidic residues" evidence="1">
    <location>
        <begin position="168"/>
        <end position="179"/>
    </location>
</feature>
<feature type="compositionally biased region" description="Basic and acidic residues" evidence="1">
    <location>
        <begin position="219"/>
        <end position="232"/>
    </location>
</feature>
<dbReference type="EMBL" id="SPRW01000037">
    <property type="protein sequence ID" value="TIC63326.1"/>
    <property type="molecule type" value="Genomic_DNA"/>
</dbReference>
<feature type="compositionally biased region" description="Acidic residues" evidence="1">
    <location>
        <begin position="180"/>
        <end position="192"/>
    </location>
</feature>
<evidence type="ECO:0000313" key="3">
    <source>
        <dbReference type="EMBL" id="TIC63326.1"/>
    </source>
</evidence>
<feature type="region of interest" description="Disordered" evidence="1">
    <location>
        <begin position="86"/>
        <end position="264"/>
    </location>
</feature>
<reference evidence="4 5" key="1">
    <citation type="submission" date="2019-03" db="EMBL/GenBank/DDBJ databases">
        <title>Sequencing 25 genomes of Wallemia mellicola.</title>
        <authorList>
            <person name="Gostincar C."/>
        </authorList>
    </citation>
    <scope>NUCLEOTIDE SEQUENCE [LARGE SCALE GENOMIC DNA]</scope>
    <source>
        <strain evidence="2 4">EXF-1262</strain>
        <strain evidence="3 5">EXF-1274</strain>
    </source>
</reference>
<proteinExistence type="predicted"/>
<dbReference type="AlphaFoldDB" id="A0A4T0TDY0"/>
<feature type="compositionally biased region" description="Acidic residues" evidence="1">
    <location>
        <begin position="208"/>
        <end position="218"/>
    </location>
</feature>
<organism evidence="2 4">
    <name type="scientific">Wallemia mellicola</name>
    <dbReference type="NCBI Taxonomy" id="1708541"/>
    <lineage>
        <taxon>Eukaryota</taxon>
        <taxon>Fungi</taxon>
        <taxon>Dikarya</taxon>
        <taxon>Basidiomycota</taxon>
        <taxon>Wallemiomycotina</taxon>
        <taxon>Wallemiomycetes</taxon>
        <taxon>Wallemiales</taxon>
        <taxon>Wallemiaceae</taxon>
        <taxon>Wallemia</taxon>
    </lineage>
</organism>
<feature type="compositionally biased region" description="Acidic residues" evidence="1">
    <location>
        <begin position="236"/>
        <end position="246"/>
    </location>
</feature>
<feature type="compositionally biased region" description="Basic and acidic residues" evidence="1">
    <location>
        <begin position="116"/>
        <end position="129"/>
    </location>
</feature>
<feature type="compositionally biased region" description="Acidic residues" evidence="1">
    <location>
        <begin position="130"/>
        <end position="165"/>
    </location>
</feature>
<dbReference type="EMBL" id="SPRH01000072">
    <property type="protein sequence ID" value="TIB96088.1"/>
    <property type="molecule type" value="Genomic_DNA"/>
</dbReference>
<evidence type="ECO:0000313" key="2">
    <source>
        <dbReference type="EMBL" id="TIB96088.1"/>
    </source>
</evidence>
<gene>
    <name evidence="3" type="ORF">E3Q02_03100</name>
    <name evidence="2" type="ORF">E3Q17_04028</name>
</gene>
<dbReference type="Proteomes" id="UP000309601">
    <property type="component" value="Unassembled WGS sequence"/>
</dbReference>
<sequence length="264" mass="30712">MKLNDLSNPFNNFDITSWSTNLVDKINKTLKRRNREEDQLARPSKLARLDSDNITDNNGVTHDDHLHLTSTKLDDGDDILLNEKINDNNDAYDDDDDAKANDAYWKGEDPADDRDDNVLAKHEFDKGYNDDSESEDDEKVDEEEDELDREEDELDGEGYDEDEYESVQNDKIDPRRLPSYEEEVVGQVDSEDIVNNKEKYENNRGQDSEDEPEDDEEDSQHNHPQEFAEHYNDYVYSDEEDEEEEDTRATTRNDAPIELSSDSE</sequence>
<dbReference type="Proteomes" id="UP000307169">
    <property type="component" value="Unassembled WGS sequence"/>
</dbReference>